<dbReference type="SUPFAM" id="SSF47384">
    <property type="entry name" value="Homodimeric domain of signal transducing histidine kinase"/>
    <property type="match status" value="1"/>
</dbReference>
<keyword evidence="10" id="KW-1185">Reference proteome</keyword>
<evidence type="ECO:0000256" key="3">
    <source>
        <dbReference type="ARBA" id="ARBA00022553"/>
    </source>
</evidence>
<evidence type="ECO:0000256" key="5">
    <source>
        <dbReference type="ARBA" id="ARBA00022777"/>
    </source>
</evidence>
<dbReference type="PROSITE" id="PS50110">
    <property type="entry name" value="RESPONSE_REGULATORY"/>
    <property type="match status" value="1"/>
</dbReference>
<dbReference type="EMBL" id="JAUCGM010000316">
    <property type="protein sequence ID" value="MDM8562849.1"/>
    <property type="molecule type" value="Genomic_DNA"/>
</dbReference>
<evidence type="ECO:0000259" key="8">
    <source>
        <dbReference type="PROSITE" id="PS50110"/>
    </source>
</evidence>
<evidence type="ECO:0000256" key="6">
    <source>
        <dbReference type="PROSITE-ProRule" id="PRU00169"/>
    </source>
</evidence>
<dbReference type="InterPro" id="IPR011006">
    <property type="entry name" value="CheY-like_superfamily"/>
</dbReference>
<evidence type="ECO:0000313" key="9">
    <source>
        <dbReference type="EMBL" id="MDM8562849.1"/>
    </source>
</evidence>
<dbReference type="Pfam" id="PF00512">
    <property type="entry name" value="HisKA"/>
    <property type="match status" value="1"/>
</dbReference>
<dbReference type="EC" id="2.7.13.3" evidence="2"/>
<name>A0ABT7VTG1_9GAMM</name>
<proteinExistence type="predicted"/>
<dbReference type="Gene3D" id="1.10.287.130">
    <property type="match status" value="1"/>
</dbReference>
<dbReference type="PANTHER" id="PTHR43047:SF72">
    <property type="entry name" value="OSMOSENSING HISTIDINE PROTEIN KINASE SLN1"/>
    <property type="match status" value="1"/>
</dbReference>
<dbReference type="SMART" id="SM00387">
    <property type="entry name" value="HATPase_c"/>
    <property type="match status" value="1"/>
</dbReference>
<dbReference type="PROSITE" id="PS50109">
    <property type="entry name" value="HIS_KIN"/>
    <property type="match status" value="1"/>
</dbReference>
<dbReference type="SMART" id="SM00448">
    <property type="entry name" value="REC"/>
    <property type="match status" value="1"/>
</dbReference>
<comment type="caution">
    <text evidence="9">The sequence shown here is derived from an EMBL/GenBank/DDBJ whole genome shotgun (WGS) entry which is preliminary data.</text>
</comment>
<evidence type="ECO:0000256" key="1">
    <source>
        <dbReference type="ARBA" id="ARBA00000085"/>
    </source>
</evidence>
<keyword evidence="4" id="KW-0808">Transferase</keyword>
<dbReference type="InterPro" id="IPR036097">
    <property type="entry name" value="HisK_dim/P_sf"/>
</dbReference>
<reference evidence="9" key="1">
    <citation type="submission" date="2023-06" db="EMBL/GenBank/DDBJ databases">
        <title>Uncultivated large filamentous bacteria from sulfidic sediments reveal new species and different genomic features in energy metabolism and defense.</title>
        <authorList>
            <person name="Fonseca A."/>
        </authorList>
    </citation>
    <scope>NUCLEOTIDE SEQUENCE</scope>
    <source>
        <strain evidence="9">HSG4</strain>
    </source>
</reference>
<organism evidence="9 10">
    <name type="scientific">Candidatus Marithioploca araucensis</name>
    <dbReference type="NCBI Taxonomy" id="70273"/>
    <lineage>
        <taxon>Bacteria</taxon>
        <taxon>Pseudomonadati</taxon>
        <taxon>Pseudomonadota</taxon>
        <taxon>Gammaproteobacteria</taxon>
        <taxon>Thiotrichales</taxon>
        <taxon>Thiotrichaceae</taxon>
        <taxon>Candidatus Marithioploca</taxon>
    </lineage>
</organism>
<dbReference type="InterPro" id="IPR003661">
    <property type="entry name" value="HisK_dim/P_dom"/>
</dbReference>
<evidence type="ECO:0000313" key="10">
    <source>
        <dbReference type="Proteomes" id="UP001171945"/>
    </source>
</evidence>
<keyword evidence="5 9" id="KW-0418">Kinase</keyword>
<evidence type="ECO:0000259" key="7">
    <source>
        <dbReference type="PROSITE" id="PS50109"/>
    </source>
</evidence>
<comment type="catalytic activity">
    <reaction evidence="1">
        <text>ATP + protein L-histidine = ADP + protein N-phospho-L-histidine.</text>
        <dbReference type="EC" id="2.7.13.3"/>
    </reaction>
</comment>
<dbReference type="InterPro" id="IPR005467">
    <property type="entry name" value="His_kinase_dom"/>
</dbReference>
<keyword evidence="3 6" id="KW-0597">Phosphoprotein</keyword>
<dbReference type="SMART" id="SM00388">
    <property type="entry name" value="HisKA"/>
    <property type="match status" value="1"/>
</dbReference>
<dbReference type="InterPro" id="IPR001789">
    <property type="entry name" value="Sig_transdc_resp-reg_receiver"/>
</dbReference>
<feature type="modified residue" description="4-aspartylphosphate" evidence="6">
    <location>
        <position position="57"/>
    </location>
</feature>
<dbReference type="InterPro" id="IPR003594">
    <property type="entry name" value="HATPase_dom"/>
</dbReference>
<evidence type="ECO:0000256" key="4">
    <source>
        <dbReference type="ARBA" id="ARBA00022679"/>
    </source>
</evidence>
<dbReference type="GO" id="GO:0016301">
    <property type="term" value="F:kinase activity"/>
    <property type="evidence" value="ECO:0007669"/>
    <property type="project" value="UniProtKB-KW"/>
</dbReference>
<dbReference type="SUPFAM" id="SSF52172">
    <property type="entry name" value="CheY-like"/>
    <property type="match status" value="1"/>
</dbReference>
<dbReference type="Pfam" id="PF00072">
    <property type="entry name" value="Response_reg"/>
    <property type="match status" value="1"/>
</dbReference>
<dbReference type="CDD" id="cd00082">
    <property type="entry name" value="HisKA"/>
    <property type="match status" value="1"/>
</dbReference>
<dbReference type="PANTHER" id="PTHR43047">
    <property type="entry name" value="TWO-COMPONENT HISTIDINE PROTEIN KINASE"/>
    <property type="match status" value="1"/>
</dbReference>
<sequence>MINIKESTLLIVDDVPENLGLLFSYLREIGFNVNIAESGEDALEQIGYAKPDLILLDVMMPGINGFETCRRLKENEETHNIPVIFMTALSDTVDKVKGFQMGAVDYLTKPIQHEEVLARITAHLTLRHQQQMLEQQNRELESFAHTVAHDLKNPLGGIYSMSQLVIQNLDCWPQDKVLKSLEAIELTSTKTLDIINSLLLLASVRQQDVPMNPLNMAEIITQVQQQIEFIIKKYQGEIIISTTWPTVQGYAPWIEHIWTNYIINGLKYGGKPPRLELGATSEENGTIRFWVRDNGHGLTFEEQKSLFVPFSRISQARIDGHGLGLSIVQRIIERCGGEVGL</sequence>
<gene>
    <name evidence="9" type="ORF">QUF54_05790</name>
</gene>
<feature type="domain" description="Response regulatory" evidence="8">
    <location>
        <begin position="8"/>
        <end position="124"/>
    </location>
</feature>
<dbReference type="InterPro" id="IPR036890">
    <property type="entry name" value="HATPase_C_sf"/>
</dbReference>
<feature type="domain" description="Histidine kinase" evidence="7">
    <location>
        <begin position="146"/>
        <end position="341"/>
    </location>
</feature>
<dbReference type="Gene3D" id="3.30.565.10">
    <property type="entry name" value="Histidine kinase-like ATPase, C-terminal domain"/>
    <property type="match status" value="1"/>
</dbReference>
<dbReference type="SUPFAM" id="SSF55874">
    <property type="entry name" value="ATPase domain of HSP90 chaperone/DNA topoisomerase II/histidine kinase"/>
    <property type="match status" value="1"/>
</dbReference>
<evidence type="ECO:0000256" key="2">
    <source>
        <dbReference type="ARBA" id="ARBA00012438"/>
    </source>
</evidence>
<accession>A0ABT7VTG1</accession>
<dbReference type="PRINTS" id="PR00344">
    <property type="entry name" value="BCTRLSENSOR"/>
</dbReference>
<dbReference type="Proteomes" id="UP001171945">
    <property type="component" value="Unassembled WGS sequence"/>
</dbReference>
<dbReference type="InterPro" id="IPR004358">
    <property type="entry name" value="Sig_transdc_His_kin-like_C"/>
</dbReference>
<dbReference type="CDD" id="cd19920">
    <property type="entry name" value="REC_PA4781-like"/>
    <property type="match status" value="1"/>
</dbReference>
<dbReference type="Pfam" id="PF02518">
    <property type="entry name" value="HATPase_c"/>
    <property type="match status" value="1"/>
</dbReference>
<dbReference type="Gene3D" id="6.10.250.690">
    <property type="match status" value="1"/>
</dbReference>
<dbReference type="Gene3D" id="3.40.50.2300">
    <property type="match status" value="1"/>
</dbReference>
<protein>
    <recommendedName>
        <fullName evidence="2">histidine kinase</fullName>
        <ecNumber evidence="2">2.7.13.3</ecNumber>
    </recommendedName>
</protein>
<feature type="non-terminal residue" evidence="9">
    <location>
        <position position="341"/>
    </location>
</feature>